<dbReference type="SMART" id="SM01289">
    <property type="entry name" value="PYRIN"/>
    <property type="match status" value="1"/>
</dbReference>
<dbReference type="PROSITE" id="PS50824">
    <property type="entry name" value="DAPIN"/>
    <property type="match status" value="1"/>
</dbReference>
<dbReference type="GeneTree" id="ENSGT01150000287555"/>
<dbReference type="AlphaFoldDB" id="A0A3B5AFN5"/>
<dbReference type="STRING" id="144197.ENSSPAP00000019605"/>
<dbReference type="SUPFAM" id="SSF47986">
    <property type="entry name" value="DEATH domain"/>
    <property type="match status" value="1"/>
</dbReference>
<dbReference type="Ensembl" id="ENSSPAT00000019901.1">
    <property type="protein sequence ID" value="ENSSPAP00000019605.1"/>
    <property type="gene ID" value="ENSSPAG00000014792.1"/>
</dbReference>
<sequence>MTSELLYNTLDDLDDEELSIFQWFLQLPNNVQGLSAIKKSRLQTTNRCNTVDVMVQTYGFPGAVQVTRTVLEKIHRKDLLQSLPANSSGPEGESQEKNNMILLQSEKCMMALLQLDKM</sequence>
<reference evidence="2" key="1">
    <citation type="submission" date="2023-09" db="UniProtKB">
        <authorList>
            <consortium name="Ensembl"/>
        </authorList>
    </citation>
    <scope>IDENTIFICATION</scope>
</reference>
<feature type="domain" description="Pyrin" evidence="1">
    <location>
        <begin position="1"/>
        <end position="89"/>
    </location>
</feature>
<proteinExistence type="predicted"/>
<organism evidence="2">
    <name type="scientific">Stegastes partitus</name>
    <name type="common">bicolor damselfish</name>
    <dbReference type="NCBI Taxonomy" id="144197"/>
    <lineage>
        <taxon>Eukaryota</taxon>
        <taxon>Metazoa</taxon>
        <taxon>Chordata</taxon>
        <taxon>Craniata</taxon>
        <taxon>Vertebrata</taxon>
        <taxon>Euteleostomi</taxon>
        <taxon>Actinopterygii</taxon>
        <taxon>Neopterygii</taxon>
        <taxon>Teleostei</taxon>
        <taxon>Neoteleostei</taxon>
        <taxon>Acanthomorphata</taxon>
        <taxon>Ovalentaria</taxon>
        <taxon>Pomacentridae</taxon>
        <taxon>Stegastes</taxon>
    </lineage>
</organism>
<dbReference type="Gene3D" id="1.10.533.10">
    <property type="entry name" value="Death Domain, Fas"/>
    <property type="match status" value="1"/>
</dbReference>
<protein>
    <recommendedName>
        <fullName evidence="1">Pyrin domain-containing protein</fullName>
    </recommendedName>
</protein>
<evidence type="ECO:0000259" key="1">
    <source>
        <dbReference type="PROSITE" id="PS50824"/>
    </source>
</evidence>
<accession>A0A3B5AFN5</accession>
<name>A0A3B5AFN5_9TELE</name>
<dbReference type="InterPro" id="IPR011029">
    <property type="entry name" value="DEATH-like_dom_sf"/>
</dbReference>
<evidence type="ECO:0000313" key="2">
    <source>
        <dbReference type="Ensembl" id="ENSSPAP00000019605.1"/>
    </source>
</evidence>
<dbReference type="Pfam" id="PF02758">
    <property type="entry name" value="PYRIN"/>
    <property type="match status" value="1"/>
</dbReference>
<dbReference type="InterPro" id="IPR004020">
    <property type="entry name" value="DAPIN"/>
</dbReference>